<evidence type="ECO:0000313" key="1">
    <source>
        <dbReference type="EMBL" id="MCS5726438.1"/>
    </source>
</evidence>
<accession>A0AA41XID2</accession>
<gene>
    <name evidence="1" type="ORF">N1028_11095</name>
</gene>
<dbReference type="AlphaFoldDB" id="A0AA41XID2"/>
<dbReference type="RefSeq" id="WP_259528663.1">
    <property type="nucleotide sequence ID" value="NZ_JANLCK010000005.1"/>
</dbReference>
<comment type="caution">
    <text evidence="1">The sequence shown here is derived from an EMBL/GenBank/DDBJ whole genome shotgun (WGS) entry which is preliminary data.</text>
</comment>
<dbReference type="Pfam" id="PF20242">
    <property type="entry name" value="Emfourin"/>
    <property type="match status" value="1"/>
</dbReference>
<organism evidence="1 2">
    <name type="scientific">Herbiconiux oxytropis</name>
    <dbReference type="NCBI Taxonomy" id="2970915"/>
    <lineage>
        <taxon>Bacteria</taxon>
        <taxon>Bacillati</taxon>
        <taxon>Actinomycetota</taxon>
        <taxon>Actinomycetes</taxon>
        <taxon>Micrococcales</taxon>
        <taxon>Microbacteriaceae</taxon>
        <taxon>Herbiconiux</taxon>
    </lineage>
</organism>
<evidence type="ECO:0000313" key="2">
    <source>
        <dbReference type="Proteomes" id="UP001165587"/>
    </source>
</evidence>
<dbReference type="EMBL" id="JANLCK010000005">
    <property type="protein sequence ID" value="MCS5726438.1"/>
    <property type="molecule type" value="Genomic_DNA"/>
</dbReference>
<name>A0AA41XID2_9MICO</name>
<proteinExistence type="predicted"/>
<reference evidence="1" key="1">
    <citation type="submission" date="2022-08" db="EMBL/GenBank/DDBJ databases">
        <authorList>
            <person name="Deng Y."/>
            <person name="Han X.-F."/>
            <person name="Zhang Y.-Q."/>
        </authorList>
    </citation>
    <scope>NUCLEOTIDE SEQUENCE</scope>
    <source>
        <strain evidence="1">CPCC 203407</strain>
    </source>
</reference>
<sequence length="123" mass="13185">MSEQTDDETGAGADAGARALRITVARSGGVAGMSPSWTVTAEGENDVDGWLDLVESCPWDAGDAGDPDGADRIVYTIRVLVQAPEVEGERDARVPEQQLTGPWRDLVDRVKAEAAPRPRRAKR</sequence>
<dbReference type="Proteomes" id="UP001165587">
    <property type="component" value="Unassembled WGS sequence"/>
</dbReference>
<dbReference type="InterPro" id="IPR049457">
    <property type="entry name" value="Emfourin"/>
</dbReference>
<keyword evidence="2" id="KW-1185">Reference proteome</keyword>
<protein>
    <submittedName>
        <fullName evidence="1">Uncharacterized protein</fullName>
    </submittedName>
</protein>